<dbReference type="PANTHER" id="PTHR43685">
    <property type="entry name" value="GLYCOSYLTRANSFERASE"/>
    <property type="match status" value="1"/>
</dbReference>
<name>D7VJB4_SPHSI</name>
<keyword evidence="1 4" id="KW-0808">Transferase</keyword>
<dbReference type="GO" id="GO:0016757">
    <property type="term" value="F:glycosyltransferase activity"/>
    <property type="evidence" value="ECO:0007669"/>
    <property type="project" value="UniProtKB-KW"/>
</dbReference>
<evidence type="ECO:0000313" key="5">
    <source>
        <dbReference type="Proteomes" id="UP000006258"/>
    </source>
</evidence>
<dbReference type="Pfam" id="PF02709">
    <property type="entry name" value="Glyco_transf_7C"/>
    <property type="match status" value="1"/>
</dbReference>
<protein>
    <submittedName>
        <fullName evidence="4">Glycosyltransferase, group 2 family protein</fullName>
        <ecNumber evidence="4">2.4.-.-</ecNumber>
    </submittedName>
</protein>
<dbReference type="Pfam" id="PF00535">
    <property type="entry name" value="Glycos_transf_2"/>
    <property type="match status" value="1"/>
</dbReference>
<sequence length="271" mass="31618">MTNKTKISLLISTYNWPEALHLCLESILLQTILPDEIVIADDGSREETREEIEKFRLRTNISIQHIWHEDNGFQLSQIRNKAISQVSNPYIIQIDGDVILHSCFIQDHLIISEQNAFITGSRVNLDENFSKKMLLRGVLPDLHTLRYKSKNILNSLHIPFLAKIFADKYKVNGRYRDFTRGCNMAYWKDDIIKVNGYNESMHGWGSEDKELVARLRNLGLKKRFLKFSGIVYHIWHPFASREKEIVNDSIYKSTVSQNKTFTENGINKYLK</sequence>
<dbReference type="InterPro" id="IPR027791">
    <property type="entry name" value="Galactosyl_T_C"/>
</dbReference>
<dbReference type="HOGENOM" id="CLU_025996_24_0_10"/>
<dbReference type="EMBL" id="ACHA02000004">
    <property type="protein sequence ID" value="EFK58967.1"/>
    <property type="molecule type" value="Genomic_DNA"/>
</dbReference>
<dbReference type="RefSeq" id="WP_003000536.1">
    <property type="nucleotide sequence ID" value="NZ_GL379774.1"/>
</dbReference>
<accession>D7VJB4</accession>
<dbReference type="SUPFAM" id="SSF53448">
    <property type="entry name" value="Nucleotide-diphospho-sugar transferases"/>
    <property type="match status" value="1"/>
</dbReference>
<feature type="domain" description="Glycosyltransferase 2-like" evidence="2">
    <location>
        <begin position="8"/>
        <end position="153"/>
    </location>
</feature>
<dbReference type="PANTHER" id="PTHR43685:SF3">
    <property type="entry name" value="SLR2126 PROTEIN"/>
    <property type="match status" value="1"/>
</dbReference>
<proteinExistence type="predicted"/>
<evidence type="ECO:0000259" key="3">
    <source>
        <dbReference type="Pfam" id="PF02709"/>
    </source>
</evidence>
<evidence type="ECO:0000313" key="4">
    <source>
        <dbReference type="EMBL" id="EFK58967.1"/>
    </source>
</evidence>
<evidence type="ECO:0000256" key="1">
    <source>
        <dbReference type="ARBA" id="ARBA00022679"/>
    </source>
</evidence>
<gene>
    <name evidence="4" type="ORF">HMPREF0766_11083</name>
</gene>
<dbReference type="OrthoDB" id="9801954at2"/>
<dbReference type="InterPro" id="IPR029044">
    <property type="entry name" value="Nucleotide-diphossugar_trans"/>
</dbReference>
<keyword evidence="5" id="KW-1185">Reference proteome</keyword>
<dbReference type="CDD" id="cd06420">
    <property type="entry name" value="GT2_Chondriotin_Pol_N"/>
    <property type="match status" value="1"/>
</dbReference>
<dbReference type="eggNOG" id="COG1216">
    <property type="taxonomic scope" value="Bacteria"/>
</dbReference>
<dbReference type="Gene3D" id="3.90.550.10">
    <property type="entry name" value="Spore Coat Polysaccharide Biosynthesis Protein SpsA, Chain A"/>
    <property type="match status" value="1"/>
</dbReference>
<dbReference type="InterPro" id="IPR050834">
    <property type="entry name" value="Glycosyltransf_2"/>
</dbReference>
<dbReference type="InterPro" id="IPR001173">
    <property type="entry name" value="Glyco_trans_2-like"/>
</dbReference>
<comment type="caution">
    <text evidence="4">The sequence shown here is derived from an EMBL/GenBank/DDBJ whole genome shotgun (WGS) entry which is preliminary data.</text>
</comment>
<organism evidence="4 5">
    <name type="scientific">Sphingobacterium spiritivorum ATCC 33861</name>
    <dbReference type="NCBI Taxonomy" id="525373"/>
    <lineage>
        <taxon>Bacteria</taxon>
        <taxon>Pseudomonadati</taxon>
        <taxon>Bacteroidota</taxon>
        <taxon>Sphingobacteriia</taxon>
        <taxon>Sphingobacteriales</taxon>
        <taxon>Sphingobacteriaceae</taxon>
        <taxon>Sphingobacterium</taxon>
    </lineage>
</organism>
<feature type="domain" description="Galactosyltransferase C-terminal" evidence="3">
    <location>
        <begin position="164"/>
        <end position="236"/>
    </location>
</feature>
<dbReference type="EC" id="2.4.-.-" evidence="4"/>
<evidence type="ECO:0000259" key="2">
    <source>
        <dbReference type="Pfam" id="PF00535"/>
    </source>
</evidence>
<dbReference type="GeneID" id="95428254"/>
<keyword evidence="4" id="KW-0328">Glycosyltransferase</keyword>
<dbReference type="Proteomes" id="UP000006258">
    <property type="component" value="Unassembled WGS sequence"/>
</dbReference>
<reference evidence="4" key="1">
    <citation type="submission" date="2010-07" db="EMBL/GenBank/DDBJ databases">
        <authorList>
            <person name="Muzny D."/>
            <person name="Qin X."/>
            <person name="Buhay C."/>
            <person name="Dugan-Rocha S."/>
            <person name="Ding Y."/>
            <person name="Chen G."/>
            <person name="Hawes A."/>
            <person name="Holder M."/>
            <person name="Jhangiani S."/>
            <person name="Johnson A."/>
            <person name="Khan Z."/>
            <person name="Li Z."/>
            <person name="Liu W."/>
            <person name="Liu X."/>
            <person name="Perez L."/>
            <person name="Shen H."/>
            <person name="Wang Q."/>
            <person name="Watt J."/>
            <person name="Xi L."/>
            <person name="Xin Y."/>
            <person name="Zhou J."/>
            <person name="Deng J."/>
            <person name="Jiang H."/>
            <person name="Liu Y."/>
            <person name="Qu J."/>
            <person name="Song X.-Z."/>
            <person name="Zhang L."/>
            <person name="Villasana D."/>
            <person name="Johnson A."/>
            <person name="Liu J."/>
            <person name="Liyanage D."/>
            <person name="Lorensuhewa L."/>
            <person name="Robinson T."/>
            <person name="Song A."/>
            <person name="Song B.-B."/>
            <person name="Dinh H."/>
            <person name="Thornton R."/>
            <person name="Coyle M."/>
            <person name="Francisco L."/>
            <person name="Jackson L."/>
            <person name="Javaid M."/>
            <person name="Korchina V."/>
            <person name="Kovar C."/>
            <person name="Mata R."/>
            <person name="Mathew T."/>
            <person name="Ngo R."/>
            <person name="Nguyen L."/>
            <person name="Nguyen N."/>
            <person name="Okwuonu G."/>
            <person name="Ongeri F."/>
            <person name="Pham C."/>
            <person name="Simmons D."/>
            <person name="Wilczek-Boney K."/>
            <person name="Hale W."/>
            <person name="Jakkamsetti A."/>
            <person name="Pham P."/>
            <person name="Ruth R."/>
            <person name="San Lucas F."/>
            <person name="Warren J."/>
            <person name="Zhang J."/>
            <person name="Zhao Z."/>
            <person name="Zhou C."/>
            <person name="Zhu D."/>
            <person name="Lee S."/>
            <person name="Bess C."/>
            <person name="Blankenburg K."/>
            <person name="Forbes L."/>
            <person name="Fu Q."/>
            <person name="Gubbala S."/>
            <person name="Hirani K."/>
            <person name="Jayaseelan J.C."/>
            <person name="Lara F."/>
            <person name="Munidasa M."/>
            <person name="Palculict T."/>
            <person name="Patil S."/>
            <person name="Pu L.-L."/>
            <person name="Saada N."/>
            <person name="Tang L."/>
            <person name="Weissenberger G."/>
            <person name="Zhu Y."/>
            <person name="Hemphill L."/>
            <person name="Shang Y."/>
            <person name="Youmans B."/>
            <person name="Ayvaz T."/>
            <person name="Ross M."/>
            <person name="Santibanez J."/>
            <person name="Aqrawi P."/>
            <person name="Gross S."/>
            <person name="Joshi V."/>
            <person name="Fowler G."/>
            <person name="Nazareth L."/>
            <person name="Reid J."/>
            <person name="Worley K."/>
            <person name="Petrosino J."/>
            <person name="Highlander S."/>
            <person name="Gibbs R."/>
        </authorList>
    </citation>
    <scope>NUCLEOTIDE SEQUENCE [LARGE SCALE GENOMIC DNA]</scope>
    <source>
        <strain evidence="4">ATCC 33861</strain>
    </source>
</reference>
<dbReference type="AlphaFoldDB" id="D7VJB4"/>
<dbReference type="STRING" id="525373.HMPREF0766_11083"/>